<evidence type="ECO:0000313" key="12">
    <source>
        <dbReference type="EMBL" id="QHU30620.1"/>
    </source>
</evidence>
<dbReference type="GO" id="GO:0000166">
    <property type="term" value="F:nucleotide binding"/>
    <property type="evidence" value="ECO:0007669"/>
    <property type="project" value="InterPro"/>
</dbReference>
<name>A0A6C0LJR4_9ZZZZ</name>
<evidence type="ECO:0000256" key="1">
    <source>
        <dbReference type="ARBA" id="ARBA00005755"/>
    </source>
</evidence>
<dbReference type="InterPro" id="IPR006133">
    <property type="entry name" value="DNA-dir_DNA_pol_B_exonuc"/>
</dbReference>
<sequence>MPRIIRFKANEEFKDFPKRNELLSEDRVNIDPSDKEEILFHGLDIANLTKRYVYGREVRKYALIITGILSNGERANLIIDNIKLYFDVRLKAKDNYTEISRIKSCVYGNTMPDNDEDDEDDIVWKYPGYGFSDKKVPYLRLYFNNLWTRKNGLKNIGSSTEKYSTANDLIGNLIGFHMIKYEWTLGDWSLVRNYECTYDKKKQIHNMFISEPEDFIAVNRPLSAEKGLCKTPKLPIYFHIPYDIEVNGESNALPSVNNMKEKVFMLSGGIYRSDKPSEPMVSFTISHMKCMEKDYIKYMSSSRRTEFMENDQPDWWLILTNSEEDTLLCFAEILGRVQPEFRSQFNGFSFDDPFIGYRIKQHGKYMDFLKRISIVPYFYTAYGTEDKAKLEDVFKYSLLDTHIKLEAGVFDKADNRKRIHYIGSINVDIMCAMKKANPKDDMLAGHALRAYLDRYGLPKKIDMSISDMNRYYKQEDGIGMLLSADYCTVDSLSCHRIANKVSLLDSYLALAHLALCSPSESVFRAGGMKVKNTIYCFGNRMDISYSEYFERPHVDKYPGAIVFPPVRGRYTEVPTIALDFSSLYPSIMRALWISAETYIDADKKPKMIKRIKEEGYDVYEYNAKWDYEKKDEVTDEVVKVTIDKNVAYVRKRPDGSELRGVYPKLLEFLTNIRKLYKKSMAKASNNVARLQKEIDADPYNENLKREIFEANLDEKSFNQRQLAVKIISNTIYGQCGSSRFVLYNPYLAATITLTGQRLITASSDVATEKGYQRLYGDSFTGNTPIIVREDGRIWISRADELIDEDNWEDREDGKQYCDFESLEIWEKDRFVKANQIIRHKTDKEIVRVMTHCGLVDVTTDHSLFKSTGEKISPNDIVVTSGMKWKSSHVPNEDYIEGTELLSTSFNNLIEDFNKNEKDYNITEELAWMWGMFMSEGHASIHKRSDGRGNGYCWRIYNSDTELLEKCKKATPFNTKIVHTRGIGFQRGRNCTKDMYRLEVISNGKKNGVAKPTLEYRELFYNEHSEKKVPMEILYSSKKVAKAFLDGFYAGDGAMTTTHSQFTQKGKEGVLGLILLLSKCGIKDYSMYNVKNRENKELYTVRYNRDFQSKKSNIVKDKYTLYDSYGDYVYDFNTETGKHHIGAGNLICSNTDSVFLLPTVEMLKGETVPAEKVKICQALAEEDLLPDILKEIRRITKRETNVVGMELDKLLYPALYVGKKKYIGIIYEGNKKPEEYISGLEYKKRGRSRLLVDLSQEVVAQVLDLDNDRKVLDIVLDIFKGGTERIQREPLEYFVKKAKYRSGKQGSLTMFIDRMKQKSIYDPVLYELPESNSVFEYIVTAQSFDYHHNGTMRKLKISDKMEFKNVVEKLDHLKPDYFYYIEDVIGALARFICFHEEFNNPEIIDEDEIDKKSNESAKKYLKEKLNEYMGINKLHHTLVKRQCRYVDAQHTKQYGEFIHILNKAFNEDIRSESLPKYIIEEICKSGSSVTVDDDTDFDKISEEQKECMEYLESKKGKMMGIYSRYRDDLKKASSKELEDITVLKKSSHRSSRNIKMCKIIQDLKYLNAILKQKPSHNDDDSDDDSPCNIDPIMRLLLNRFEGKD</sequence>
<dbReference type="InterPro" id="IPR043502">
    <property type="entry name" value="DNA/RNA_pol_sf"/>
</dbReference>
<evidence type="ECO:0000256" key="10">
    <source>
        <dbReference type="ARBA" id="ARBA00049244"/>
    </source>
</evidence>
<dbReference type="InterPro" id="IPR012337">
    <property type="entry name" value="RNaseH-like_sf"/>
</dbReference>
<dbReference type="Gene3D" id="2.170.16.10">
    <property type="entry name" value="Hedgehog/Intein (Hint) domain"/>
    <property type="match status" value="1"/>
</dbReference>
<dbReference type="SUPFAM" id="SSF56672">
    <property type="entry name" value="DNA/RNA polymerases"/>
    <property type="match status" value="1"/>
</dbReference>
<dbReference type="InterPro" id="IPR006141">
    <property type="entry name" value="Intein_N"/>
</dbReference>
<dbReference type="GO" id="GO:0003887">
    <property type="term" value="F:DNA-directed DNA polymerase activity"/>
    <property type="evidence" value="ECO:0007669"/>
    <property type="project" value="UniProtKB-KW"/>
</dbReference>
<evidence type="ECO:0000256" key="5">
    <source>
        <dbReference type="ARBA" id="ARBA00022695"/>
    </source>
</evidence>
<evidence type="ECO:0000256" key="7">
    <source>
        <dbReference type="ARBA" id="ARBA00022932"/>
    </source>
</evidence>
<dbReference type="InterPro" id="IPR027434">
    <property type="entry name" value="Homing_endonucl"/>
</dbReference>
<keyword evidence="8" id="KW-0651">Protein splicing</keyword>
<dbReference type="PANTHER" id="PTHR10322">
    <property type="entry name" value="DNA POLYMERASE CATALYTIC SUBUNIT"/>
    <property type="match status" value="1"/>
</dbReference>
<keyword evidence="4" id="KW-0808">Transferase</keyword>
<dbReference type="GO" id="GO:0006261">
    <property type="term" value="P:DNA-templated DNA replication"/>
    <property type="evidence" value="ECO:0007669"/>
    <property type="project" value="TreeGrafter"/>
</dbReference>
<dbReference type="SUPFAM" id="SSF53098">
    <property type="entry name" value="Ribonuclease H-like"/>
    <property type="match status" value="1"/>
</dbReference>
<protein>
    <recommendedName>
        <fullName evidence="3">DNA polymerase</fullName>
        <ecNumber evidence="2">2.7.7.7</ecNumber>
    </recommendedName>
</protein>
<dbReference type="GO" id="GO:0016539">
    <property type="term" value="P:intein-mediated protein splicing"/>
    <property type="evidence" value="ECO:0007669"/>
    <property type="project" value="InterPro"/>
</dbReference>
<comment type="similarity">
    <text evidence="1">Belongs to the DNA polymerase type-B family.</text>
</comment>
<dbReference type="InterPro" id="IPR036844">
    <property type="entry name" value="Hint_dom_sf"/>
</dbReference>
<dbReference type="Gene3D" id="3.90.1600.10">
    <property type="entry name" value="Palm domain of DNA polymerase"/>
    <property type="match status" value="1"/>
</dbReference>
<accession>A0A6C0LJR4</accession>
<keyword evidence="7" id="KW-0239">DNA-directed DNA polymerase</keyword>
<keyword evidence="9" id="KW-0238">DNA-binding</keyword>
<dbReference type="InterPro" id="IPR006172">
    <property type="entry name" value="DNA-dir_DNA_pol_B"/>
</dbReference>
<dbReference type="InterPro" id="IPR004042">
    <property type="entry name" value="Intein_endonuc_central"/>
</dbReference>
<dbReference type="SUPFAM" id="SSF55608">
    <property type="entry name" value="Homing endonucleases"/>
    <property type="match status" value="1"/>
</dbReference>
<dbReference type="InterPro" id="IPR050240">
    <property type="entry name" value="DNA_pol_type-B"/>
</dbReference>
<organism evidence="12">
    <name type="scientific">viral metagenome</name>
    <dbReference type="NCBI Taxonomy" id="1070528"/>
    <lineage>
        <taxon>unclassified sequences</taxon>
        <taxon>metagenomes</taxon>
        <taxon>organismal metagenomes</taxon>
    </lineage>
</organism>
<dbReference type="EMBL" id="MN740510">
    <property type="protein sequence ID" value="QHU30620.1"/>
    <property type="molecule type" value="Genomic_DNA"/>
</dbReference>
<evidence type="ECO:0000256" key="9">
    <source>
        <dbReference type="ARBA" id="ARBA00023125"/>
    </source>
</evidence>
<dbReference type="PRINTS" id="PR00106">
    <property type="entry name" value="DNAPOLB"/>
</dbReference>
<dbReference type="EC" id="2.7.7.7" evidence="2"/>
<feature type="domain" description="DOD-type homing endonuclease" evidence="11">
    <location>
        <begin position="928"/>
        <end position="1081"/>
    </location>
</feature>
<dbReference type="InterPro" id="IPR006134">
    <property type="entry name" value="DNA-dir_DNA_pol_B_multi_dom"/>
</dbReference>
<dbReference type="Pfam" id="PF03104">
    <property type="entry name" value="DNA_pol_B_exo1"/>
    <property type="match status" value="1"/>
</dbReference>
<dbReference type="Gene3D" id="3.30.420.10">
    <property type="entry name" value="Ribonuclease H-like superfamily/Ribonuclease H"/>
    <property type="match status" value="1"/>
</dbReference>
<comment type="catalytic activity">
    <reaction evidence="10">
        <text>DNA(n) + a 2'-deoxyribonucleoside 5'-triphosphate = DNA(n+1) + diphosphate</text>
        <dbReference type="Rhea" id="RHEA:22508"/>
        <dbReference type="Rhea" id="RHEA-COMP:17339"/>
        <dbReference type="Rhea" id="RHEA-COMP:17340"/>
        <dbReference type="ChEBI" id="CHEBI:33019"/>
        <dbReference type="ChEBI" id="CHEBI:61560"/>
        <dbReference type="ChEBI" id="CHEBI:173112"/>
        <dbReference type="EC" id="2.7.7.7"/>
    </reaction>
</comment>
<dbReference type="Gene3D" id="3.10.28.10">
    <property type="entry name" value="Homing endonucleases"/>
    <property type="match status" value="1"/>
</dbReference>
<evidence type="ECO:0000256" key="3">
    <source>
        <dbReference type="ARBA" id="ARBA00015749"/>
    </source>
</evidence>
<evidence type="ECO:0000256" key="4">
    <source>
        <dbReference type="ARBA" id="ARBA00022679"/>
    </source>
</evidence>
<proteinExistence type="inferred from homology"/>
<evidence type="ECO:0000256" key="6">
    <source>
        <dbReference type="ARBA" id="ARBA00022813"/>
    </source>
</evidence>
<keyword evidence="6" id="KW-0068">Autocatalytic cleavage</keyword>
<dbReference type="PANTHER" id="PTHR10322:SF23">
    <property type="entry name" value="DNA POLYMERASE DELTA CATALYTIC SUBUNIT"/>
    <property type="match status" value="1"/>
</dbReference>
<dbReference type="GO" id="GO:0003677">
    <property type="term" value="F:DNA binding"/>
    <property type="evidence" value="ECO:0007669"/>
    <property type="project" value="UniProtKB-KW"/>
</dbReference>
<dbReference type="SUPFAM" id="SSF51294">
    <property type="entry name" value="Hedgehog/intein (Hint) domain"/>
    <property type="match status" value="1"/>
</dbReference>
<dbReference type="SMART" id="SM00486">
    <property type="entry name" value="POLBc"/>
    <property type="match status" value="1"/>
</dbReference>
<evidence type="ECO:0000259" key="11">
    <source>
        <dbReference type="PROSITE" id="PS50819"/>
    </source>
</evidence>
<evidence type="ECO:0000256" key="2">
    <source>
        <dbReference type="ARBA" id="ARBA00012417"/>
    </source>
</evidence>
<dbReference type="InterPro" id="IPR036397">
    <property type="entry name" value="RNaseH_sf"/>
</dbReference>
<dbReference type="Pfam" id="PF00136">
    <property type="entry name" value="DNA_pol_B"/>
    <property type="match status" value="3"/>
</dbReference>
<dbReference type="Gene3D" id="1.10.287.690">
    <property type="entry name" value="Helix hairpin bin"/>
    <property type="match status" value="1"/>
</dbReference>
<evidence type="ECO:0000256" key="8">
    <source>
        <dbReference type="ARBA" id="ARBA00023000"/>
    </source>
</evidence>
<keyword evidence="5" id="KW-0548">Nucleotidyltransferase</keyword>
<reference evidence="12" key="1">
    <citation type="journal article" date="2020" name="Nature">
        <title>Giant virus diversity and host interactions through global metagenomics.</title>
        <authorList>
            <person name="Schulz F."/>
            <person name="Roux S."/>
            <person name="Paez-Espino D."/>
            <person name="Jungbluth S."/>
            <person name="Walsh D.A."/>
            <person name="Denef V.J."/>
            <person name="McMahon K.D."/>
            <person name="Konstantinidis K.T."/>
            <person name="Eloe-Fadrosh E.A."/>
            <person name="Kyrpides N.C."/>
            <person name="Woyke T."/>
        </authorList>
    </citation>
    <scope>NUCLEOTIDE SEQUENCE</scope>
    <source>
        <strain evidence="12">GVMAG-M-3300027833-19</strain>
    </source>
</reference>
<dbReference type="PROSITE" id="PS50817">
    <property type="entry name" value="INTEIN_N_TER"/>
    <property type="match status" value="1"/>
</dbReference>
<dbReference type="InterPro" id="IPR023211">
    <property type="entry name" value="DNA_pol_palm_dom_sf"/>
</dbReference>
<dbReference type="PROSITE" id="PS50819">
    <property type="entry name" value="INTEIN_ENDONUCLEASE"/>
    <property type="match status" value="1"/>
</dbReference>
<dbReference type="GO" id="GO:0004519">
    <property type="term" value="F:endonuclease activity"/>
    <property type="evidence" value="ECO:0007669"/>
    <property type="project" value="InterPro"/>
</dbReference>